<name>A0A1H9NXQ7_9LACT</name>
<dbReference type="STRING" id="137733.SAMN05421767_14717"/>
<comment type="similarity">
    <text evidence="1">Belongs to the IS150/IS1296 orfA family.</text>
</comment>
<dbReference type="InterPro" id="IPR036388">
    <property type="entry name" value="WH-like_DNA-bd_sf"/>
</dbReference>
<dbReference type="PANTHER" id="PTHR33795:SF1">
    <property type="entry name" value="INSERTION ELEMENT IS150 PROTEIN INSJ"/>
    <property type="match status" value="1"/>
</dbReference>
<dbReference type="InterPro" id="IPR055247">
    <property type="entry name" value="InsJ-like_HTH"/>
</dbReference>
<dbReference type="SUPFAM" id="SSF48295">
    <property type="entry name" value="TrpR-like"/>
    <property type="match status" value="2"/>
</dbReference>
<dbReference type="InterPro" id="IPR009057">
    <property type="entry name" value="Homeodomain-like_sf"/>
</dbReference>
<feature type="coiled-coil region" evidence="2">
    <location>
        <begin position="189"/>
        <end position="216"/>
    </location>
</feature>
<dbReference type="Proteomes" id="UP000198556">
    <property type="component" value="Unassembled WGS sequence"/>
</dbReference>
<dbReference type="InterPro" id="IPR052057">
    <property type="entry name" value="IS150/IS1296_orfA-like"/>
</dbReference>
<dbReference type="InterPro" id="IPR010921">
    <property type="entry name" value="Trp_repressor/repl_initiator"/>
</dbReference>
<gene>
    <name evidence="4" type="ORF">SAMN05421767_14717</name>
</gene>
<feature type="domain" description="Insertion element IS150 protein InsJ-like helix-turn-helix" evidence="3">
    <location>
        <begin position="136"/>
        <end position="186"/>
    </location>
</feature>
<evidence type="ECO:0000259" key="3">
    <source>
        <dbReference type="Pfam" id="PF13518"/>
    </source>
</evidence>
<evidence type="ECO:0000313" key="5">
    <source>
        <dbReference type="Proteomes" id="UP000198556"/>
    </source>
</evidence>
<organism evidence="4 5">
    <name type="scientific">Granulicatella balaenopterae</name>
    <dbReference type="NCBI Taxonomy" id="137733"/>
    <lineage>
        <taxon>Bacteria</taxon>
        <taxon>Bacillati</taxon>
        <taxon>Bacillota</taxon>
        <taxon>Bacilli</taxon>
        <taxon>Lactobacillales</taxon>
        <taxon>Carnobacteriaceae</taxon>
        <taxon>Granulicatella</taxon>
    </lineage>
</organism>
<sequence length="229" mass="27510">MDKYTTEIKIAACKEYFEGILSQREICQKYGIHFNESRSRSILGEWIVRYQELGANAFIKPKGNRTYYRDEKIRIVEEYLEGKGSLQSIATKYGIPSKETLRKWVLLYNANRELKDYIPKQEVYMAEARRKTTLEERKEIVEYCLSHNRDYKSTASIFEVSYNQVYTWVKKYDTTGEEGLIDKRGRHKTDDEVDELERLRRENKRLKRKLEENDMLVQLLKKVKEFERM</sequence>
<evidence type="ECO:0000256" key="1">
    <source>
        <dbReference type="ARBA" id="ARBA00038232"/>
    </source>
</evidence>
<dbReference type="PANTHER" id="PTHR33795">
    <property type="entry name" value="INSERTION ELEMENT IS150 PROTEIN INSJ"/>
    <property type="match status" value="1"/>
</dbReference>
<dbReference type="EMBL" id="FOGF01000047">
    <property type="protein sequence ID" value="SER40587.1"/>
    <property type="molecule type" value="Genomic_DNA"/>
</dbReference>
<reference evidence="4 5" key="1">
    <citation type="submission" date="2016-10" db="EMBL/GenBank/DDBJ databases">
        <authorList>
            <person name="de Groot N.N."/>
        </authorList>
    </citation>
    <scope>NUCLEOTIDE SEQUENCE [LARGE SCALE GENOMIC DNA]</scope>
    <source>
        <strain evidence="4 5">DSM 15827</strain>
    </source>
</reference>
<proteinExistence type="inferred from homology"/>
<feature type="domain" description="Insertion element IS150 protein InsJ-like helix-turn-helix" evidence="3">
    <location>
        <begin position="71"/>
        <end position="112"/>
    </location>
</feature>
<keyword evidence="2" id="KW-0175">Coiled coil</keyword>
<dbReference type="OrthoDB" id="2164323at2"/>
<keyword evidence="5" id="KW-1185">Reference proteome</keyword>
<dbReference type="RefSeq" id="WP_089747749.1">
    <property type="nucleotide sequence ID" value="NZ_FOGF01000047.1"/>
</dbReference>
<dbReference type="AlphaFoldDB" id="A0A1H9NXQ7"/>
<evidence type="ECO:0000313" key="4">
    <source>
        <dbReference type="EMBL" id="SER40587.1"/>
    </source>
</evidence>
<dbReference type="Pfam" id="PF13518">
    <property type="entry name" value="HTH_28"/>
    <property type="match status" value="2"/>
</dbReference>
<evidence type="ECO:0000256" key="2">
    <source>
        <dbReference type="SAM" id="Coils"/>
    </source>
</evidence>
<dbReference type="SUPFAM" id="SSF46689">
    <property type="entry name" value="Homeodomain-like"/>
    <property type="match status" value="1"/>
</dbReference>
<dbReference type="Gene3D" id="1.10.10.10">
    <property type="entry name" value="Winged helix-like DNA-binding domain superfamily/Winged helix DNA-binding domain"/>
    <property type="match status" value="2"/>
</dbReference>
<protein>
    <submittedName>
        <fullName evidence="4">Transposase and inactivated derivatives</fullName>
    </submittedName>
</protein>
<accession>A0A1H9NXQ7</accession>
<dbReference type="GO" id="GO:0043565">
    <property type="term" value="F:sequence-specific DNA binding"/>
    <property type="evidence" value="ECO:0007669"/>
    <property type="project" value="InterPro"/>
</dbReference>